<evidence type="ECO:0000259" key="3">
    <source>
        <dbReference type="Pfam" id="PF12697"/>
    </source>
</evidence>
<feature type="compositionally biased region" description="Basic and acidic residues" evidence="1">
    <location>
        <begin position="389"/>
        <end position="398"/>
    </location>
</feature>
<dbReference type="OrthoDB" id="7185741at2"/>
<feature type="region of interest" description="Disordered" evidence="1">
    <location>
        <begin position="374"/>
        <end position="408"/>
    </location>
</feature>
<gene>
    <name evidence="4" type="ORF">DJ018_17315</name>
</gene>
<proteinExistence type="predicted"/>
<accession>A0A328AC39</accession>
<dbReference type="RefSeq" id="WP_111516234.1">
    <property type="nucleotide sequence ID" value="NZ_QFYR01000005.1"/>
</dbReference>
<organism evidence="4 5">
    <name type="scientific">Phenylobacterium deserti</name>
    <dbReference type="NCBI Taxonomy" id="1914756"/>
    <lineage>
        <taxon>Bacteria</taxon>
        <taxon>Pseudomonadati</taxon>
        <taxon>Pseudomonadota</taxon>
        <taxon>Alphaproteobacteria</taxon>
        <taxon>Caulobacterales</taxon>
        <taxon>Caulobacteraceae</taxon>
        <taxon>Phenylobacterium</taxon>
    </lineage>
</organism>
<protein>
    <submittedName>
        <fullName evidence="4">Alpha/beta hydrolase</fullName>
    </submittedName>
</protein>
<dbReference type="Gene3D" id="3.40.50.1820">
    <property type="entry name" value="alpha/beta hydrolase"/>
    <property type="match status" value="1"/>
</dbReference>
<reference evidence="5" key="1">
    <citation type="submission" date="2018-05" db="EMBL/GenBank/DDBJ databases">
        <authorList>
            <person name="Li X."/>
        </authorList>
    </citation>
    <scope>NUCLEOTIDE SEQUENCE [LARGE SCALE GENOMIC DNA]</scope>
    <source>
        <strain evidence="5">YIM 73061</strain>
    </source>
</reference>
<dbReference type="SUPFAM" id="SSF53474">
    <property type="entry name" value="alpha/beta-Hydrolases"/>
    <property type="match status" value="1"/>
</dbReference>
<name>A0A328AC39_9CAUL</name>
<dbReference type="InterPro" id="IPR029058">
    <property type="entry name" value="AB_hydrolase_fold"/>
</dbReference>
<dbReference type="InterPro" id="IPR000073">
    <property type="entry name" value="AB_hydrolase_1"/>
</dbReference>
<dbReference type="Proteomes" id="UP000249725">
    <property type="component" value="Unassembled WGS sequence"/>
</dbReference>
<evidence type="ECO:0000256" key="2">
    <source>
        <dbReference type="SAM" id="Phobius"/>
    </source>
</evidence>
<comment type="caution">
    <text evidence="4">The sequence shown here is derived from an EMBL/GenBank/DDBJ whole genome shotgun (WGS) entry which is preliminary data.</text>
</comment>
<keyword evidence="2" id="KW-0472">Membrane</keyword>
<keyword evidence="2" id="KW-1133">Transmembrane helix</keyword>
<dbReference type="GO" id="GO:0016787">
    <property type="term" value="F:hydrolase activity"/>
    <property type="evidence" value="ECO:0007669"/>
    <property type="project" value="UniProtKB-KW"/>
</dbReference>
<sequence>MTLLSIIRFFTTLLSLAILGTAAYLLWSWQDGALVRDATGDLVRVRDDWRLWTGLGLLAWSFLGRWLMAPLLARKDERRTKPERSGGHEIAGASGAKLYVERHGRADGPPIIFTHGWGMDSTFWSYAKQDLGDRFSLTLWDLPGLGKSRAAEVSLPAFAADLATLIELSGRRPVVLVGHSIGGMTIQTLLRDRPELASRIAGVVLLNTTHTNPIRTMVLSGLLSALQKPLIEPAMRLTKLLHPVVWLSKWQSYLSGSSHLAHRFGFGKFVTRSQLEHVTLLSTRNPPKVEAAGDLAMLHWDATGAVRNFNRPLLVIGGDKDIVTKLEANRTIAESAPQGELKVIQGVNHLGPMERADLYNQMIADFALAAQPAVSADMPTSPAASRPEPLPREADERPSQSPTSRRPF</sequence>
<feature type="compositionally biased region" description="Polar residues" evidence="1">
    <location>
        <begin position="399"/>
        <end position="408"/>
    </location>
</feature>
<dbReference type="InterPro" id="IPR050266">
    <property type="entry name" value="AB_hydrolase_sf"/>
</dbReference>
<keyword evidence="4" id="KW-0378">Hydrolase</keyword>
<keyword evidence="5" id="KW-1185">Reference proteome</keyword>
<feature type="transmembrane region" description="Helical" evidence="2">
    <location>
        <begin position="49"/>
        <end position="73"/>
    </location>
</feature>
<evidence type="ECO:0000256" key="1">
    <source>
        <dbReference type="SAM" id="MobiDB-lite"/>
    </source>
</evidence>
<feature type="transmembrane region" description="Helical" evidence="2">
    <location>
        <begin position="7"/>
        <end position="29"/>
    </location>
</feature>
<dbReference type="PANTHER" id="PTHR43798">
    <property type="entry name" value="MONOACYLGLYCEROL LIPASE"/>
    <property type="match status" value="1"/>
</dbReference>
<evidence type="ECO:0000313" key="4">
    <source>
        <dbReference type="EMBL" id="RAK50924.1"/>
    </source>
</evidence>
<dbReference type="EMBL" id="QFYR01000005">
    <property type="protein sequence ID" value="RAK50924.1"/>
    <property type="molecule type" value="Genomic_DNA"/>
</dbReference>
<dbReference type="AlphaFoldDB" id="A0A328AC39"/>
<keyword evidence="2" id="KW-0812">Transmembrane</keyword>
<dbReference type="Pfam" id="PF12697">
    <property type="entry name" value="Abhydrolase_6"/>
    <property type="match status" value="1"/>
</dbReference>
<evidence type="ECO:0000313" key="5">
    <source>
        <dbReference type="Proteomes" id="UP000249725"/>
    </source>
</evidence>
<feature type="domain" description="AB hydrolase-1" evidence="3">
    <location>
        <begin position="111"/>
        <end position="359"/>
    </location>
</feature>